<dbReference type="SMART" id="SM00642">
    <property type="entry name" value="Aamy"/>
    <property type="match status" value="1"/>
</dbReference>
<dbReference type="PANTHER" id="PTHR10357">
    <property type="entry name" value="ALPHA-AMYLASE FAMILY MEMBER"/>
    <property type="match status" value="1"/>
</dbReference>
<feature type="signal peptide" evidence="4">
    <location>
        <begin position="1"/>
        <end position="27"/>
    </location>
</feature>
<dbReference type="InterPro" id="IPR006046">
    <property type="entry name" value="Alpha_amylase"/>
</dbReference>
<organism evidence="6 7">
    <name type="scientific">Undibacterium aquatile</name>
    <dbReference type="NCBI Taxonomy" id="1537398"/>
    <lineage>
        <taxon>Bacteria</taxon>
        <taxon>Pseudomonadati</taxon>
        <taxon>Pseudomonadota</taxon>
        <taxon>Betaproteobacteria</taxon>
        <taxon>Burkholderiales</taxon>
        <taxon>Oxalobacteraceae</taxon>
        <taxon>Undibacterium</taxon>
    </lineage>
</organism>
<evidence type="ECO:0000256" key="3">
    <source>
        <dbReference type="RuleBase" id="RU361134"/>
    </source>
</evidence>
<evidence type="ECO:0000313" key="6">
    <source>
        <dbReference type="EMBL" id="MBC3810668.1"/>
    </source>
</evidence>
<keyword evidence="3" id="KW-0119">Carbohydrate metabolism</keyword>
<dbReference type="Gene3D" id="3.20.20.80">
    <property type="entry name" value="Glycosidases"/>
    <property type="match status" value="1"/>
</dbReference>
<keyword evidence="3" id="KW-0378">Hydrolase</keyword>
<keyword evidence="3" id="KW-0326">Glycosidase</keyword>
<evidence type="ECO:0000259" key="5">
    <source>
        <dbReference type="SMART" id="SM00642"/>
    </source>
</evidence>
<reference evidence="6 7" key="1">
    <citation type="submission" date="2020-08" db="EMBL/GenBank/DDBJ databases">
        <title>Novel species isolated from subtropical streams in China.</title>
        <authorList>
            <person name="Lu H."/>
        </authorList>
    </citation>
    <scope>NUCLEOTIDE SEQUENCE [LARGE SCALE GENOMIC DNA]</scope>
    <source>
        <strain evidence="6 7">CCTCC AB 2015119</strain>
    </source>
</reference>
<dbReference type="Proteomes" id="UP000637632">
    <property type="component" value="Unassembled WGS sequence"/>
</dbReference>
<dbReference type="Pfam" id="PF00128">
    <property type="entry name" value="Alpha-amylase"/>
    <property type="match status" value="1"/>
</dbReference>
<dbReference type="SUPFAM" id="SSF51445">
    <property type="entry name" value="(Trans)glycosidases"/>
    <property type="match status" value="1"/>
</dbReference>
<comment type="similarity">
    <text evidence="1 2">Belongs to the glycosyl hydrolase 13 family.</text>
</comment>
<evidence type="ECO:0000313" key="7">
    <source>
        <dbReference type="Proteomes" id="UP000637632"/>
    </source>
</evidence>
<dbReference type="RefSeq" id="WP_190477550.1">
    <property type="nucleotide sequence ID" value="NZ_JACOFT010000001.1"/>
</dbReference>
<gene>
    <name evidence="6" type="ORF">H8K26_04375</name>
</gene>
<evidence type="ECO:0000256" key="2">
    <source>
        <dbReference type="RuleBase" id="RU003615"/>
    </source>
</evidence>
<keyword evidence="7" id="KW-1185">Reference proteome</keyword>
<sequence length="586" mass="66072">MKKNLLFCIPILFLCFSSLCVSPSARAESTGNEVHLKAESHGSDSSQKNKIPLSEKPFFTWDNATIYFLLTDRFYNANPANDLAYSRKKDAAPLRAYMGGDLAGITAKIKEGYFNQLGVDAIWLTPPVEQIHGATDEGSGKSYGFHGYWARDFTSVDANLGTEADMHELVDTAHAHGIRVLLDIVMNHVGPQTEQDTAWPESWVRHAPVCTYKDVASTVSCTLVQGLPDIRTDSNESTPLPSFLIDKWKAEGRYAKEIGELDQFFQRTGYPRAPKYYLMKWHTDWIRKYGVDGFRADTVKHVEPDVWKELKQLASSAYEEWKTANPKKKIGDTPFFMTAEVYGYSITEGQKFTMDGGSQINFYQNGFDNLINFGFKSDAKKDREQLFSTYSARLHGDLQGYSVLNYISSHDDSAPFDLQRHQPFEAATRLLLSPGAAQIYYGDETARDIDVKEAQGDARLRSFMNWDALKANAMQQDYRIADVLAHWQKLASFRRLHPAIGAGRHQKINDRPYTFKRTYDDHGRHDKVVVALDLPAHQDNPISVTGVFSDGQRLRDHYSGKTAIVINGRVTFASQFPIALIAQDAP</sequence>
<evidence type="ECO:0000256" key="4">
    <source>
        <dbReference type="SAM" id="SignalP"/>
    </source>
</evidence>
<dbReference type="EC" id="3.2.1.1" evidence="3"/>
<feature type="chain" id="PRO_5047054574" description="Alpha-amylase" evidence="4">
    <location>
        <begin position="28"/>
        <end position="586"/>
    </location>
</feature>
<dbReference type="InterPro" id="IPR006047">
    <property type="entry name" value="GH13_cat_dom"/>
</dbReference>
<name>A0ABR6XD84_9BURK</name>
<accession>A0ABR6XD84</accession>
<protein>
    <recommendedName>
        <fullName evidence="3">Alpha-amylase</fullName>
        <ecNumber evidence="3">3.2.1.1</ecNumber>
    </recommendedName>
</protein>
<dbReference type="EMBL" id="JACOFT010000001">
    <property type="protein sequence ID" value="MBC3810668.1"/>
    <property type="molecule type" value="Genomic_DNA"/>
</dbReference>
<dbReference type="InterPro" id="IPR017853">
    <property type="entry name" value="GH"/>
</dbReference>
<proteinExistence type="inferred from homology"/>
<comment type="caution">
    <text evidence="6">The sequence shown here is derived from an EMBL/GenBank/DDBJ whole genome shotgun (WGS) entry which is preliminary data.</text>
</comment>
<evidence type="ECO:0000256" key="1">
    <source>
        <dbReference type="ARBA" id="ARBA00008061"/>
    </source>
</evidence>
<dbReference type="PRINTS" id="PR00110">
    <property type="entry name" value="ALPHAAMYLASE"/>
</dbReference>
<keyword evidence="4" id="KW-0732">Signal</keyword>
<comment type="catalytic activity">
    <reaction evidence="3">
        <text>Endohydrolysis of (1-&gt;4)-alpha-D-glucosidic linkages in polysaccharides containing three or more (1-&gt;4)-alpha-linked D-glucose units.</text>
        <dbReference type="EC" id="3.2.1.1"/>
    </reaction>
</comment>
<dbReference type="PANTHER" id="PTHR10357:SF209">
    <property type="entry name" value="PERIPLASMIC ALPHA-AMYLASE"/>
    <property type="match status" value="1"/>
</dbReference>
<feature type="domain" description="Glycosyl hydrolase family 13 catalytic" evidence="5">
    <location>
        <begin position="68"/>
        <end position="494"/>
    </location>
</feature>